<dbReference type="EMBL" id="BSUN01000001">
    <property type="protein sequence ID" value="GMA36284.1"/>
    <property type="molecule type" value="Genomic_DNA"/>
</dbReference>
<name>A0ABQ6IHU0_9MICO</name>
<sequence length="68" mass="7314">MKAKGSLSLGRHGQILRGCADVSERLPGALFRHPGIALDTAPDTDVGRPEKHSVNWTKGASQTVFFQV</sequence>
<dbReference type="Proteomes" id="UP001157125">
    <property type="component" value="Unassembled WGS sequence"/>
</dbReference>
<reference evidence="2" key="1">
    <citation type="journal article" date="2019" name="Int. J. Syst. Evol. Microbiol.">
        <title>The Global Catalogue of Microorganisms (GCM) 10K type strain sequencing project: providing services to taxonomists for standard genome sequencing and annotation.</title>
        <authorList>
            <consortium name="The Broad Institute Genomics Platform"/>
            <consortium name="The Broad Institute Genome Sequencing Center for Infectious Disease"/>
            <person name="Wu L."/>
            <person name="Ma J."/>
        </authorList>
    </citation>
    <scope>NUCLEOTIDE SEQUENCE [LARGE SCALE GENOMIC DNA]</scope>
    <source>
        <strain evidence="2">NBRC 112299</strain>
    </source>
</reference>
<gene>
    <name evidence="1" type="ORF">GCM10025876_24880</name>
</gene>
<keyword evidence="2" id="KW-1185">Reference proteome</keyword>
<proteinExistence type="predicted"/>
<protein>
    <submittedName>
        <fullName evidence="1">Uncharacterized protein</fullName>
    </submittedName>
</protein>
<evidence type="ECO:0000313" key="1">
    <source>
        <dbReference type="EMBL" id="GMA36284.1"/>
    </source>
</evidence>
<organism evidence="1 2">
    <name type="scientific">Demequina litorisediminis</name>
    <dbReference type="NCBI Taxonomy" id="1849022"/>
    <lineage>
        <taxon>Bacteria</taxon>
        <taxon>Bacillati</taxon>
        <taxon>Actinomycetota</taxon>
        <taxon>Actinomycetes</taxon>
        <taxon>Micrococcales</taxon>
        <taxon>Demequinaceae</taxon>
        <taxon>Demequina</taxon>
    </lineage>
</organism>
<evidence type="ECO:0000313" key="2">
    <source>
        <dbReference type="Proteomes" id="UP001157125"/>
    </source>
</evidence>
<accession>A0ABQ6IHU0</accession>
<comment type="caution">
    <text evidence="1">The sequence shown here is derived from an EMBL/GenBank/DDBJ whole genome shotgun (WGS) entry which is preliminary data.</text>
</comment>